<evidence type="ECO:0000313" key="3">
    <source>
        <dbReference type="Proteomes" id="UP001529510"/>
    </source>
</evidence>
<accession>A0ABD0NEE2</accession>
<organism evidence="2 3">
    <name type="scientific">Cirrhinus mrigala</name>
    <name type="common">Mrigala</name>
    <dbReference type="NCBI Taxonomy" id="683832"/>
    <lineage>
        <taxon>Eukaryota</taxon>
        <taxon>Metazoa</taxon>
        <taxon>Chordata</taxon>
        <taxon>Craniata</taxon>
        <taxon>Vertebrata</taxon>
        <taxon>Euteleostomi</taxon>
        <taxon>Actinopterygii</taxon>
        <taxon>Neopterygii</taxon>
        <taxon>Teleostei</taxon>
        <taxon>Ostariophysi</taxon>
        <taxon>Cypriniformes</taxon>
        <taxon>Cyprinidae</taxon>
        <taxon>Labeoninae</taxon>
        <taxon>Labeonini</taxon>
        <taxon>Cirrhinus</taxon>
    </lineage>
</organism>
<sequence>MAREAVAFLREVPPPFTLVCCRRLTEEGSEYQPESEEWHSSSPSASLQEQ</sequence>
<name>A0ABD0NEE2_CIRMR</name>
<comment type="caution">
    <text evidence="2">The sequence shown here is derived from an EMBL/GenBank/DDBJ whole genome shotgun (WGS) entry which is preliminary data.</text>
</comment>
<feature type="compositionally biased region" description="Low complexity" evidence="1">
    <location>
        <begin position="40"/>
        <end position="50"/>
    </location>
</feature>
<evidence type="ECO:0000256" key="1">
    <source>
        <dbReference type="SAM" id="MobiDB-lite"/>
    </source>
</evidence>
<gene>
    <name evidence="2" type="ORF">M9458_044125</name>
</gene>
<evidence type="ECO:0000313" key="2">
    <source>
        <dbReference type="EMBL" id="KAL0160400.1"/>
    </source>
</evidence>
<proteinExistence type="predicted"/>
<reference evidence="2 3" key="1">
    <citation type="submission" date="2024-05" db="EMBL/GenBank/DDBJ databases">
        <title>Genome sequencing and assembly of Indian major carp, Cirrhinus mrigala (Hamilton, 1822).</title>
        <authorList>
            <person name="Mohindra V."/>
            <person name="Chowdhury L.M."/>
            <person name="Lal K."/>
            <person name="Jena J.K."/>
        </authorList>
    </citation>
    <scope>NUCLEOTIDE SEQUENCE [LARGE SCALE GENOMIC DNA]</scope>
    <source>
        <strain evidence="2">CM1030</strain>
        <tissue evidence="2">Blood</tissue>
    </source>
</reference>
<keyword evidence="3" id="KW-1185">Reference proteome</keyword>
<feature type="non-terminal residue" evidence="2">
    <location>
        <position position="50"/>
    </location>
</feature>
<dbReference type="EMBL" id="JAMKFB020000022">
    <property type="protein sequence ID" value="KAL0160400.1"/>
    <property type="molecule type" value="Genomic_DNA"/>
</dbReference>
<dbReference type="AlphaFoldDB" id="A0ABD0NEE2"/>
<protein>
    <submittedName>
        <fullName evidence="2">Uncharacterized protein</fullName>
    </submittedName>
</protein>
<feature type="region of interest" description="Disordered" evidence="1">
    <location>
        <begin position="28"/>
        <end position="50"/>
    </location>
</feature>
<dbReference type="Proteomes" id="UP001529510">
    <property type="component" value="Unassembled WGS sequence"/>
</dbReference>